<reference evidence="2 3" key="1">
    <citation type="journal article" date="2024" name="Nat. Commun.">
        <title>Phylogenomics reveals the evolutionary origins of lichenization in chlorophyte algae.</title>
        <authorList>
            <person name="Puginier C."/>
            <person name="Libourel C."/>
            <person name="Otte J."/>
            <person name="Skaloud P."/>
            <person name="Haon M."/>
            <person name="Grisel S."/>
            <person name="Petersen M."/>
            <person name="Berrin J.G."/>
            <person name="Delaux P.M."/>
            <person name="Dal Grande F."/>
            <person name="Keller J."/>
        </authorList>
    </citation>
    <scope>NUCLEOTIDE SEQUENCE [LARGE SCALE GENOMIC DNA]</scope>
    <source>
        <strain evidence="2 3">SAG 2523</strain>
    </source>
</reference>
<proteinExistence type="predicted"/>
<keyword evidence="1" id="KW-0732">Signal</keyword>
<organism evidence="2 3">
    <name type="scientific">Apatococcus fuscideae</name>
    <dbReference type="NCBI Taxonomy" id="2026836"/>
    <lineage>
        <taxon>Eukaryota</taxon>
        <taxon>Viridiplantae</taxon>
        <taxon>Chlorophyta</taxon>
        <taxon>core chlorophytes</taxon>
        <taxon>Trebouxiophyceae</taxon>
        <taxon>Chlorellales</taxon>
        <taxon>Chlorellaceae</taxon>
        <taxon>Apatococcus</taxon>
    </lineage>
</organism>
<feature type="signal peptide" evidence="1">
    <location>
        <begin position="1"/>
        <end position="21"/>
    </location>
</feature>
<dbReference type="InterPro" id="IPR037176">
    <property type="entry name" value="Osmotin/thaumatin-like_sf"/>
</dbReference>
<sequence>MAAKTFIAAAIALCCTAGSSATLINLINQCPYSITAFARSGSSATNSYNLAASGGYQQLNVGDSFPAGLIFASTTGSEDNAEATQLEITAGSNGRDYYDISLVNAYNLPASIQPIDIAGESPNGQDRLLFSFVSPLRYSTKQHNKGHHLDLTWIQQTAGRWQLDPALSSGD</sequence>
<comment type="caution">
    <text evidence="2">The sequence shown here is derived from an EMBL/GenBank/DDBJ whole genome shotgun (WGS) entry which is preliminary data.</text>
</comment>
<keyword evidence="3" id="KW-1185">Reference proteome</keyword>
<dbReference type="AlphaFoldDB" id="A0AAW1TG19"/>
<protein>
    <submittedName>
        <fullName evidence="2">Uncharacterized protein</fullName>
    </submittedName>
</protein>
<dbReference type="Proteomes" id="UP001485043">
    <property type="component" value="Unassembled WGS sequence"/>
</dbReference>
<evidence type="ECO:0000256" key="1">
    <source>
        <dbReference type="SAM" id="SignalP"/>
    </source>
</evidence>
<gene>
    <name evidence="2" type="ORF">WJX84_004967</name>
</gene>
<dbReference type="SUPFAM" id="SSF49870">
    <property type="entry name" value="Osmotin, thaumatin-like protein"/>
    <property type="match status" value="1"/>
</dbReference>
<feature type="chain" id="PRO_5043620880" evidence="1">
    <location>
        <begin position="22"/>
        <end position="171"/>
    </location>
</feature>
<dbReference type="EMBL" id="JALJOV010000010">
    <property type="protein sequence ID" value="KAK9868842.1"/>
    <property type="molecule type" value="Genomic_DNA"/>
</dbReference>
<accession>A0AAW1TG19</accession>
<dbReference type="PANTHER" id="PTHR31013:SF2">
    <property type="entry name" value="THAUMATIN-LIKE PROTEIN"/>
    <property type="match status" value="1"/>
</dbReference>
<evidence type="ECO:0000313" key="2">
    <source>
        <dbReference type="EMBL" id="KAK9868842.1"/>
    </source>
</evidence>
<dbReference type="PANTHER" id="PTHR31013">
    <property type="entry name" value="THAUMATIN FAMILY PROTEIN-RELATED"/>
    <property type="match status" value="1"/>
</dbReference>
<name>A0AAW1TG19_9CHLO</name>
<evidence type="ECO:0000313" key="3">
    <source>
        <dbReference type="Proteomes" id="UP001485043"/>
    </source>
</evidence>
<dbReference type="Gene3D" id="2.60.110.10">
    <property type="entry name" value="Thaumatin"/>
    <property type="match status" value="1"/>
</dbReference>